<comment type="subunit">
    <text evidence="13">Homodimer which binds Holliday junction (HJ) DNA. The HJ becomes 2-fold symmetrical on binding to RuvC with unstacked arms; it has a different conformation from HJ DNA in complex with RuvA. In the full resolvosome a probable DNA-RuvA(4)-RuvB(12)-RuvC(2) complex forms which resolves the HJ.</text>
</comment>
<feature type="binding site" evidence="13">
    <location>
        <position position="148"/>
    </location>
    <ligand>
        <name>Mg(2+)</name>
        <dbReference type="ChEBI" id="CHEBI:18420"/>
        <label>1</label>
    </ligand>
</feature>
<evidence type="ECO:0000256" key="9">
    <source>
        <dbReference type="ARBA" id="ARBA00023125"/>
    </source>
</evidence>
<dbReference type="AlphaFoldDB" id="A0A951QSW9"/>
<reference evidence="14" key="2">
    <citation type="journal article" date="2022" name="Microbiol. Resour. Announc.">
        <title>Metagenome Sequencing to Explore Phylogenomics of Terrestrial Cyanobacteria.</title>
        <authorList>
            <person name="Ward R.D."/>
            <person name="Stajich J.E."/>
            <person name="Johansen J.R."/>
            <person name="Huntemann M."/>
            <person name="Clum A."/>
            <person name="Foster B."/>
            <person name="Foster B."/>
            <person name="Roux S."/>
            <person name="Palaniappan K."/>
            <person name="Varghese N."/>
            <person name="Mukherjee S."/>
            <person name="Reddy T.B.K."/>
            <person name="Daum C."/>
            <person name="Copeland A."/>
            <person name="Chen I.A."/>
            <person name="Ivanova N.N."/>
            <person name="Kyrpides N.C."/>
            <person name="Shapiro N."/>
            <person name="Eloe-Fadrosh E.A."/>
            <person name="Pietrasiak N."/>
        </authorList>
    </citation>
    <scope>NUCLEOTIDE SEQUENCE</scope>
    <source>
        <strain evidence="14">GSE-NOS-MK-12-04C</strain>
    </source>
</reference>
<dbReference type="InterPro" id="IPR002176">
    <property type="entry name" value="X-over_junc_endoDNase_RuvC"/>
</dbReference>
<dbReference type="EMBL" id="JAHHGZ010000031">
    <property type="protein sequence ID" value="MBW4670477.1"/>
    <property type="molecule type" value="Genomic_DNA"/>
</dbReference>
<evidence type="ECO:0000313" key="15">
    <source>
        <dbReference type="Proteomes" id="UP000729701"/>
    </source>
</evidence>
<dbReference type="PROSITE" id="PS51257">
    <property type="entry name" value="PROKAR_LIPOPROTEIN"/>
    <property type="match status" value="1"/>
</dbReference>
<dbReference type="SUPFAM" id="SSF53098">
    <property type="entry name" value="Ribonuclease H-like"/>
    <property type="match status" value="1"/>
</dbReference>
<evidence type="ECO:0000256" key="6">
    <source>
        <dbReference type="ARBA" id="ARBA00022763"/>
    </source>
</evidence>
<keyword evidence="9 13" id="KW-0238">DNA-binding</keyword>
<dbReference type="PROSITE" id="PS01321">
    <property type="entry name" value="RUVC"/>
    <property type="match status" value="1"/>
</dbReference>
<sequence length="163" mass="17999">MEKRILGLDPGLAILGFGLISCTQNQDKPLENSVNMLDYGVITTSSKTEMGQRLCTIYDDLHTVIEELQPDLVSIEKLFFYRMGNTILIAQARGVIMLVLAQCRVPIVEFTPAQVKLALTGYGNADKKEVQEAVARELDLEDIPKPDDAADGLALALTAWYQL</sequence>
<evidence type="ECO:0000256" key="7">
    <source>
        <dbReference type="ARBA" id="ARBA00022801"/>
    </source>
</evidence>
<comment type="cofactor">
    <cofactor evidence="13">
        <name>Mg(2+)</name>
        <dbReference type="ChEBI" id="CHEBI:18420"/>
    </cofactor>
    <text evidence="13">Binds 2 Mg(2+) ion per subunit.</text>
</comment>
<name>A0A951QSW9_9CYAN</name>
<accession>A0A951QSW9</accession>
<evidence type="ECO:0000256" key="3">
    <source>
        <dbReference type="ARBA" id="ARBA00022722"/>
    </source>
</evidence>
<proteinExistence type="inferred from homology"/>
<dbReference type="GO" id="GO:0003677">
    <property type="term" value="F:DNA binding"/>
    <property type="evidence" value="ECO:0007669"/>
    <property type="project" value="UniProtKB-KW"/>
</dbReference>
<feature type="active site" evidence="13">
    <location>
        <position position="76"/>
    </location>
</feature>
<dbReference type="InterPro" id="IPR020563">
    <property type="entry name" value="X-over_junc_endoDNase_Mg_BS"/>
</dbReference>
<comment type="subcellular location">
    <subcellularLocation>
        <location evidence="13">Cytoplasm</location>
    </subcellularLocation>
</comment>
<comment type="function">
    <text evidence="13">The RuvA-RuvB-RuvC complex processes Holliday junction (HJ) DNA during genetic recombination and DNA repair. Endonuclease that resolves HJ intermediates. Cleaves cruciform DNA by making single-stranded nicks across the HJ at symmetrical positions within the homologous arms, yielding a 5'-phosphate and a 3'-hydroxyl group; requires a central core of homology in the junction. The consensus cleavage sequence is 5'-(A/T)TT(C/G)-3'. Cleavage occurs on the 3'-side of the TT dinucleotide at the point of strand exchange. HJ branch migration catalyzed by RuvA-RuvB allows RuvC to scan DNA until it finds its consensus sequence, where it cleaves and resolves the cruciform DNA.</text>
</comment>
<keyword evidence="7 13" id="KW-0378">Hydrolase</keyword>
<dbReference type="GO" id="GO:0008821">
    <property type="term" value="F:crossover junction DNA endonuclease activity"/>
    <property type="evidence" value="ECO:0007669"/>
    <property type="project" value="UniProtKB-UniRule"/>
</dbReference>
<dbReference type="Gene3D" id="3.30.420.10">
    <property type="entry name" value="Ribonuclease H-like superfamily/Ribonuclease H"/>
    <property type="match status" value="1"/>
</dbReference>
<feature type="binding site" evidence="13">
    <location>
        <position position="9"/>
    </location>
    <ligand>
        <name>Mg(2+)</name>
        <dbReference type="ChEBI" id="CHEBI:18420"/>
        <label>1</label>
    </ligand>
</feature>
<dbReference type="FunFam" id="3.30.420.10:FF:000002">
    <property type="entry name" value="Crossover junction endodeoxyribonuclease RuvC"/>
    <property type="match status" value="1"/>
</dbReference>
<evidence type="ECO:0000313" key="14">
    <source>
        <dbReference type="EMBL" id="MBW4670477.1"/>
    </source>
</evidence>
<dbReference type="GO" id="GO:0048476">
    <property type="term" value="C:Holliday junction resolvase complex"/>
    <property type="evidence" value="ECO:0007669"/>
    <property type="project" value="UniProtKB-UniRule"/>
</dbReference>
<comment type="catalytic activity">
    <reaction evidence="12 13">
        <text>Endonucleolytic cleavage at a junction such as a reciprocal single-stranded crossover between two homologous DNA duplexes (Holliday junction).</text>
        <dbReference type="EC" id="3.1.21.10"/>
    </reaction>
</comment>
<evidence type="ECO:0000256" key="12">
    <source>
        <dbReference type="ARBA" id="ARBA00029354"/>
    </source>
</evidence>
<feature type="active site" evidence="13">
    <location>
        <position position="148"/>
    </location>
</feature>
<reference evidence="14" key="1">
    <citation type="submission" date="2021-05" db="EMBL/GenBank/DDBJ databases">
        <authorList>
            <person name="Pietrasiak N."/>
            <person name="Ward R."/>
            <person name="Stajich J.E."/>
            <person name="Kurbessoian T."/>
        </authorList>
    </citation>
    <scope>NUCLEOTIDE SEQUENCE</scope>
    <source>
        <strain evidence="14">GSE-NOS-MK-12-04C</strain>
    </source>
</reference>
<dbReference type="NCBIfam" id="NF000711">
    <property type="entry name" value="PRK00039.2-1"/>
    <property type="match status" value="1"/>
</dbReference>
<keyword evidence="3 13" id="KW-0540">Nuclease</keyword>
<dbReference type="Pfam" id="PF02075">
    <property type="entry name" value="RuvC"/>
    <property type="match status" value="1"/>
</dbReference>
<evidence type="ECO:0000256" key="5">
    <source>
        <dbReference type="ARBA" id="ARBA00022759"/>
    </source>
</evidence>
<dbReference type="InterPro" id="IPR036397">
    <property type="entry name" value="RNaseH_sf"/>
</dbReference>
<keyword evidence="10 13" id="KW-0233">DNA recombination</keyword>
<evidence type="ECO:0000256" key="2">
    <source>
        <dbReference type="ARBA" id="ARBA00022490"/>
    </source>
</evidence>
<evidence type="ECO:0000256" key="11">
    <source>
        <dbReference type="ARBA" id="ARBA00023204"/>
    </source>
</evidence>
<dbReference type="Proteomes" id="UP000729701">
    <property type="component" value="Unassembled WGS sequence"/>
</dbReference>
<dbReference type="InterPro" id="IPR012337">
    <property type="entry name" value="RNaseH-like_sf"/>
</dbReference>
<protein>
    <recommendedName>
        <fullName evidence="13">Crossover junction endodeoxyribonuclease RuvC</fullName>
        <ecNumber evidence="13">3.1.21.10</ecNumber>
    </recommendedName>
    <alternativeName>
        <fullName evidence="13">Holliday junction nuclease RuvC</fullName>
    </alternativeName>
    <alternativeName>
        <fullName evidence="13">Holliday junction resolvase RuvC</fullName>
    </alternativeName>
</protein>
<keyword evidence="2 13" id="KW-0963">Cytoplasm</keyword>
<evidence type="ECO:0000256" key="10">
    <source>
        <dbReference type="ARBA" id="ARBA00023172"/>
    </source>
</evidence>
<dbReference type="CDD" id="cd16962">
    <property type="entry name" value="RuvC"/>
    <property type="match status" value="1"/>
</dbReference>
<dbReference type="GO" id="GO:0000287">
    <property type="term" value="F:magnesium ion binding"/>
    <property type="evidence" value="ECO:0007669"/>
    <property type="project" value="UniProtKB-UniRule"/>
</dbReference>
<gene>
    <name evidence="13 14" type="primary">ruvC</name>
    <name evidence="14" type="ORF">KME60_24430</name>
</gene>
<keyword evidence="8 13" id="KW-0460">Magnesium</keyword>
<dbReference type="PANTHER" id="PTHR30194">
    <property type="entry name" value="CROSSOVER JUNCTION ENDODEOXYRIBONUCLEASE RUVC"/>
    <property type="match status" value="1"/>
</dbReference>
<organism evidence="14 15">
    <name type="scientific">Cyanomargarita calcarea GSE-NOS-MK-12-04C</name>
    <dbReference type="NCBI Taxonomy" id="2839659"/>
    <lineage>
        <taxon>Bacteria</taxon>
        <taxon>Bacillati</taxon>
        <taxon>Cyanobacteriota</taxon>
        <taxon>Cyanophyceae</taxon>
        <taxon>Nostocales</taxon>
        <taxon>Cyanomargaritaceae</taxon>
        <taxon>Cyanomargarita</taxon>
    </lineage>
</organism>
<keyword evidence="6 13" id="KW-0227">DNA damage</keyword>
<dbReference type="EC" id="3.1.21.10" evidence="13"/>
<keyword evidence="4 13" id="KW-0479">Metal-binding</keyword>
<dbReference type="HAMAP" id="MF_00034">
    <property type="entry name" value="RuvC"/>
    <property type="match status" value="1"/>
</dbReference>
<comment type="similarity">
    <text evidence="1 13">Belongs to the RuvC family.</text>
</comment>
<evidence type="ECO:0000256" key="1">
    <source>
        <dbReference type="ARBA" id="ARBA00009518"/>
    </source>
</evidence>
<dbReference type="PANTHER" id="PTHR30194:SF3">
    <property type="entry name" value="CROSSOVER JUNCTION ENDODEOXYRIBONUCLEASE RUVC"/>
    <property type="match status" value="1"/>
</dbReference>
<evidence type="ECO:0000256" key="8">
    <source>
        <dbReference type="ARBA" id="ARBA00022842"/>
    </source>
</evidence>
<evidence type="ECO:0000256" key="13">
    <source>
        <dbReference type="HAMAP-Rule" id="MF_00034"/>
    </source>
</evidence>
<dbReference type="PRINTS" id="PR00696">
    <property type="entry name" value="RSOLVASERUVC"/>
</dbReference>
<keyword evidence="11 13" id="KW-0234">DNA repair</keyword>
<dbReference type="GO" id="GO:0005737">
    <property type="term" value="C:cytoplasm"/>
    <property type="evidence" value="ECO:0007669"/>
    <property type="project" value="UniProtKB-SubCell"/>
</dbReference>
<evidence type="ECO:0000256" key="4">
    <source>
        <dbReference type="ARBA" id="ARBA00022723"/>
    </source>
</evidence>
<feature type="active site" evidence="13">
    <location>
        <position position="9"/>
    </location>
</feature>
<keyword evidence="5 13" id="KW-0255">Endonuclease</keyword>
<dbReference type="GO" id="GO:0006281">
    <property type="term" value="P:DNA repair"/>
    <property type="evidence" value="ECO:0007669"/>
    <property type="project" value="UniProtKB-UniRule"/>
</dbReference>
<dbReference type="GO" id="GO:0006310">
    <property type="term" value="P:DNA recombination"/>
    <property type="evidence" value="ECO:0007669"/>
    <property type="project" value="UniProtKB-UniRule"/>
</dbReference>
<feature type="binding site" evidence="13">
    <location>
        <position position="76"/>
    </location>
    <ligand>
        <name>Mg(2+)</name>
        <dbReference type="ChEBI" id="CHEBI:18420"/>
        <label>2</label>
    </ligand>
</feature>
<comment type="caution">
    <text evidence="14">The sequence shown here is derived from an EMBL/GenBank/DDBJ whole genome shotgun (WGS) entry which is preliminary data.</text>
</comment>